<protein>
    <submittedName>
        <fullName evidence="1">DUF1015 domain-containing protein</fullName>
    </submittedName>
</protein>
<organism evidence="1 2">
    <name type="scientific">Ructibacterium gallinarum</name>
    <dbReference type="NCBI Taxonomy" id="2779355"/>
    <lineage>
        <taxon>Bacteria</taxon>
        <taxon>Bacillati</taxon>
        <taxon>Bacillota</taxon>
        <taxon>Clostridia</taxon>
        <taxon>Eubacteriales</taxon>
        <taxon>Oscillospiraceae</taxon>
        <taxon>Ructibacterium</taxon>
    </lineage>
</organism>
<dbReference type="EMBL" id="JADCKB010000016">
    <property type="protein sequence ID" value="MBE5040471.1"/>
    <property type="molecule type" value="Genomic_DNA"/>
</dbReference>
<accession>A0A9D5LYR5</accession>
<sequence>MAKVIPFRGLRYNPDKFKDLDAVTAPPYDIISPAQQQELYNKDEYNVIRLDYGMDFVSDDDTNNRYTRSAAYLNKWIEDQTLVFEDKPAFYIYEQIFSLGSEDPSHSLKGVIGLVQLEEFSKNIILPHEETISSAKEDRLKLMQATAANLSQVYSLYMDEDKTIAELIESQSDGEPDITFVSSENITQNIWVIKDESVNAELSALFEKKQIFIADGHHRYETALTYRKQRHQEDGTEEGAMSYDYVMMMLVSMSNGGLFVFPTHRMIRGLESFDEVLLIGFLTEEFTVSKIYFTEGDFASIIMDRLANTVDETLFGLYTGQNYYYLLKLKNTHTIDAAIKGKSEAYKHLDVTVLHKLILEKYMGIDEANMRAQKNLVYTRDAHEAVDAVKNGEFDCAFLINPPKVSQIKAVAQANEKMPQKSTYFWPKLVTGIVMNKFED</sequence>
<gene>
    <name evidence="1" type="ORF">INF28_08365</name>
</gene>
<comment type="caution">
    <text evidence="1">The sequence shown here is derived from an EMBL/GenBank/DDBJ whole genome shotgun (WGS) entry which is preliminary data.</text>
</comment>
<name>A0A9D5LYR5_9FIRM</name>
<dbReference type="Proteomes" id="UP000806542">
    <property type="component" value="Unassembled WGS sequence"/>
</dbReference>
<dbReference type="PIRSF" id="PIRSF033563">
    <property type="entry name" value="UCP033563"/>
    <property type="match status" value="1"/>
</dbReference>
<dbReference type="PANTHER" id="PTHR36454:SF1">
    <property type="entry name" value="DUF1015 DOMAIN-CONTAINING PROTEIN"/>
    <property type="match status" value="1"/>
</dbReference>
<evidence type="ECO:0000313" key="2">
    <source>
        <dbReference type="Proteomes" id="UP000806542"/>
    </source>
</evidence>
<proteinExistence type="predicted"/>
<dbReference type="Pfam" id="PF06245">
    <property type="entry name" value="DUF1015"/>
    <property type="match status" value="1"/>
</dbReference>
<dbReference type="AlphaFoldDB" id="A0A9D5LYR5"/>
<dbReference type="PANTHER" id="PTHR36454">
    <property type="entry name" value="LMO2823 PROTEIN"/>
    <property type="match status" value="1"/>
</dbReference>
<keyword evidence="2" id="KW-1185">Reference proteome</keyword>
<dbReference type="InterPro" id="IPR008323">
    <property type="entry name" value="UCP033563"/>
</dbReference>
<dbReference type="RefSeq" id="WP_226393021.1">
    <property type="nucleotide sequence ID" value="NZ_JADCKB010000016.1"/>
</dbReference>
<reference evidence="1" key="1">
    <citation type="submission" date="2020-10" db="EMBL/GenBank/DDBJ databases">
        <title>ChiBAC.</title>
        <authorList>
            <person name="Zenner C."/>
            <person name="Hitch T.C.A."/>
            <person name="Clavel T."/>
        </authorList>
    </citation>
    <scope>NUCLEOTIDE SEQUENCE</scope>
    <source>
        <strain evidence="1">DSM 107454</strain>
    </source>
</reference>
<evidence type="ECO:0000313" key="1">
    <source>
        <dbReference type="EMBL" id="MBE5040471.1"/>
    </source>
</evidence>